<dbReference type="Proteomes" id="UP000674179">
    <property type="component" value="Chromosome 10"/>
</dbReference>
<feature type="compositionally biased region" description="Basic and acidic residues" evidence="2">
    <location>
        <begin position="1401"/>
        <end position="1421"/>
    </location>
</feature>
<feature type="compositionally biased region" description="Basic residues" evidence="2">
    <location>
        <begin position="232"/>
        <end position="243"/>
    </location>
</feature>
<dbReference type="EMBL" id="JAFHKP010000010">
    <property type="protein sequence ID" value="KAG5484169.1"/>
    <property type="molecule type" value="Genomic_DNA"/>
</dbReference>
<feature type="region of interest" description="Disordered" evidence="2">
    <location>
        <begin position="220"/>
        <end position="324"/>
    </location>
</feature>
<feature type="compositionally biased region" description="Basic residues" evidence="2">
    <location>
        <begin position="966"/>
        <end position="983"/>
    </location>
</feature>
<evidence type="ECO:0000313" key="3">
    <source>
        <dbReference type="EMBL" id="KAG5484169.1"/>
    </source>
</evidence>
<feature type="region of interest" description="Disordered" evidence="2">
    <location>
        <begin position="1690"/>
        <end position="1709"/>
    </location>
</feature>
<comment type="caution">
    <text evidence="3">The sequence shown here is derived from an EMBL/GenBank/DDBJ whole genome shotgun (WGS) entry which is preliminary data.</text>
</comment>
<feature type="region of interest" description="Disordered" evidence="2">
    <location>
        <begin position="1926"/>
        <end position="1980"/>
    </location>
</feature>
<feature type="region of interest" description="Disordered" evidence="2">
    <location>
        <begin position="1732"/>
        <end position="1755"/>
    </location>
</feature>
<feature type="compositionally biased region" description="Gly residues" evidence="2">
    <location>
        <begin position="1927"/>
        <end position="1936"/>
    </location>
</feature>
<feature type="region of interest" description="Disordered" evidence="2">
    <location>
        <begin position="2305"/>
        <end position="2392"/>
    </location>
</feature>
<feature type="region of interest" description="Disordered" evidence="2">
    <location>
        <begin position="38"/>
        <end position="88"/>
    </location>
</feature>
<feature type="region of interest" description="Disordered" evidence="2">
    <location>
        <begin position="1392"/>
        <end position="1453"/>
    </location>
</feature>
<evidence type="ECO:0000313" key="4">
    <source>
        <dbReference type="Proteomes" id="UP000674179"/>
    </source>
</evidence>
<keyword evidence="4" id="KW-1185">Reference proteome</keyword>
<evidence type="ECO:0000256" key="1">
    <source>
        <dbReference type="SAM" id="Coils"/>
    </source>
</evidence>
<dbReference type="OrthoDB" id="273821at2759"/>
<feature type="region of interest" description="Disordered" evidence="2">
    <location>
        <begin position="912"/>
        <end position="1006"/>
    </location>
</feature>
<feature type="region of interest" description="Disordered" evidence="2">
    <location>
        <begin position="1996"/>
        <end position="2018"/>
    </location>
</feature>
<feature type="coiled-coil region" evidence="1">
    <location>
        <begin position="829"/>
        <end position="896"/>
    </location>
</feature>
<feature type="compositionally biased region" description="Basic and acidic residues" evidence="2">
    <location>
        <begin position="742"/>
        <end position="755"/>
    </location>
</feature>
<feature type="region of interest" description="Disordered" evidence="2">
    <location>
        <begin position="670"/>
        <end position="698"/>
    </location>
</feature>
<gene>
    <name evidence="3" type="ORF">CUR178_07323</name>
</gene>
<name>A0A836H1N3_LEIEN</name>
<keyword evidence="1" id="KW-0175">Coiled coil</keyword>
<feature type="region of interest" description="Disordered" evidence="2">
    <location>
        <begin position="1299"/>
        <end position="1352"/>
    </location>
</feature>
<feature type="compositionally biased region" description="Polar residues" evidence="2">
    <location>
        <begin position="1423"/>
        <end position="1442"/>
    </location>
</feature>
<feature type="region of interest" description="Disordered" evidence="2">
    <location>
        <begin position="732"/>
        <end position="765"/>
    </location>
</feature>
<feature type="region of interest" description="Disordered" evidence="2">
    <location>
        <begin position="2147"/>
        <end position="2169"/>
    </location>
</feature>
<organism evidence="3 4">
    <name type="scientific">Leishmania enriettii</name>
    <dbReference type="NCBI Taxonomy" id="5663"/>
    <lineage>
        <taxon>Eukaryota</taxon>
        <taxon>Discoba</taxon>
        <taxon>Euglenozoa</taxon>
        <taxon>Kinetoplastea</taxon>
        <taxon>Metakinetoplastina</taxon>
        <taxon>Trypanosomatida</taxon>
        <taxon>Trypanosomatidae</taxon>
        <taxon>Leishmaniinae</taxon>
        <taxon>Leishmania</taxon>
    </lineage>
</organism>
<protein>
    <submittedName>
        <fullName evidence="3">Uncharacterized protein</fullName>
    </submittedName>
</protein>
<reference evidence="3 4" key="1">
    <citation type="submission" date="2021-02" db="EMBL/GenBank/DDBJ databases">
        <title>Leishmania (Mundinia) enrietti genome sequencing and assembly.</title>
        <authorList>
            <person name="Almutairi H."/>
            <person name="Gatherer D."/>
        </authorList>
    </citation>
    <scope>NUCLEOTIDE SEQUENCE [LARGE SCALE GENOMIC DNA]</scope>
    <source>
        <strain evidence="3">CUR178</strain>
    </source>
</reference>
<sequence length="2392" mass="254756">MLESPPPRECAAQSSVPIASSYEGSVNLVKLCARSSDMENGAAGNPLSWQASPSSGRGAGARGGKNAADHGSGAADGGGPSSSSYRGSLANAAGQAAKATGDTGAFSPAAATATVTLPHNDGEVTKYVLYDGLPRVGPASRRAHQQQSEAYYEFQHRIYERAEAAHALVLSANPLSLSVMASQLRMYRWRVTQAQTLTEATTILQDYVIHTVKHGFRVRRRAPPRPGQSRYAHGRGRTALKRRAQAEMERLSSVKPAAQGGTGAAAGAMDMRMGAAAAPRPAHDRGGSDSCPTEGAEEDAEVSEDDVESDAESSLPPPPPDALPRLVLVDSFTHEDFGDIARHVRFVDQEKGLELLLVLLLPSDTGTLTASMQGSGCVVRPAHQITMEDAYAAGYDLVLARSMDHLLADFFTSAFVSSVGRWRNDVRSKAAVGNYMSLRSVLLGGLNTDALQQILWDDRVDDAGVLEALGAQSLCTQGAAQRYGEAVRNLCQQQSAAAVAETCARQTGSEASRSIHCGSAESDADLEQSQRDSLSVIGVPRLRSRPVSVARYGVRLPAHHSAPHEPISDFSTGRDVFSTMMQPTGNFRRSSRRRRGQIGGVGGAEGFQHDVHYAEDRAGESNHHQRLLQGALENELGRLVAENESQQASIDTMQEELQRLHRTVAILRRHHPGAPGASGEGANANNLPERPDSGSTVHLSKQQQIYILKERLEMANDRIVALLKGERLSGSYLSPHRRGKLGGRDIGSRRRRDDSAAGTRTNSLPRSGLSRDLSFFIGATVQEAEQMAALDSDANFSLTQLELHSQEMNASVSDAASQAAAVRKQRKEREVTDQLIRSLQLELNELQERLDDTRFSGSGAEAEGSEGLQARMAGRLQSVLEILETQKARIRHLEELRQMDQLLLKASVNRQAAKGRRKKSAEGSASPLAGIGGGSDEADDGGRDKSSSGDEDENRGSSTASTRGGARGRRARQPRATRRRVAKLRGGVKSVSAGRKESTGSGTRVAASKRSAKGCVDDVDDLDIDSAQEEQMEVLAAQRTEAAVKAAVHDAVTSLQRTHERQLAALINECKSQLSRVVLKLQRPSTSAYVALLREELTRAQRDQHGAWMRLRFTLSNLDPGQYDASLAKRAASSVALTASFAAMSPTTTRGPDATDSVATAIPGDGADMVPLGAVTDPNVRRMAADIAREYAAYGLRIAYTKSELQRVERGVTALKMRSRTGAAAPAMPAVSDATLDQLRSACQRAKALVQQTIDACGSAQDYLGAVQAELVAEQQLRPWCDVDSVELFASMHTAPPPVSHVTAASQSPLQMPSPSSVPLVPSTLRLGASASDAASGQDSSQNDEHPPTASLNDDQVVLLADVDANMRDIADVYATLLRAQTPRISGAAMSISAATSGSRNRREAPLPIRIRERRDPDRRQRAFTSPKQPSPTASPGKTPPQSAARAAGGSPDASDSLLLLHRPALLTLEEALARLPVQPGDVACYQGQLGRIYISEGVHSAAQQRLYELILRAYRQHRIHPLHMAAVECAVSLPSLGIHRRGGGISKDDSSDSLNLENDALLDAMFAQAGAAHVQHREVVALLELTAPTMTRAIRALTKELQRVQRLLDREDSSAAFAGAFSGTGPPCTSPALLSAVDAAILGCIVDELRWRHSQRPHKGRENSSHAAPLSAAGAAPSELFTALALTRRHRSGDSGGTPTNEGDGSPQDARAIAHYAAFCAARERTAGNALSNRRSSLSESCGSQSSEADHSFHLPDVPPMPSNAGGSDCADAGLTVARELAALFRKRHPRDADEGDDMAAAMLEGIYLDDRELGGDSNTEAMRSIRRELEYLQGVKQQRMWELMMRFDLHKERCIRSAGSRGGSVSNVGAANAHGSDSCSPLPPIDPDRLGFEVKSGSAAWYGMEAAKRVHDILRRRARPDQIIVGGGPHGGSVGIELSRRTAQPASRKAGSSKANTVSNPGAASDSGALNPEDEGYACSTDDEEAMYATGAYASHQQPSRRAGRTAQSTTPLPPLRQHRLLRVQCRGTTGAGDAAAHWVGDARRSGPHGQEDGLASRGDSAALMKDIEYLSPRDYLSLNAYGQMTAGRAYYCSFAGQPFHAAGDLTEQVLAYREALKRAAGRSLPIPFTTYANGAPYCLPLSTPSASSRQVGDSGDARYDAQGRRPPAPVLMPELTSWVYGVPEVYASTLVQQQNIDSQQPPDTVLFMPRYERSQLAEVEGRQRAGVRPAAVVPALSQRHLFFSGATTAASAYSTPAAFAAQRLDAMLSVSMAGPSVAAASAAAVAATTGSRVSLPMTQGRAYPLQPRRKGGASATQRVSLGDPSTERTLANVIATSAGADDTVPPSPSNRRGAGEGNVLQPHRESLSLEEKGPNSLDATLSPKRGGSA</sequence>
<dbReference type="RefSeq" id="XP_067695057.1">
    <property type="nucleotide sequence ID" value="XM_067838969.1"/>
</dbReference>
<feature type="compositionally biased region" description="Low complexity" evidence="2">
    <location>
        <begin position="1732"/>
        <end position="1748"/>
    </location>
</feature>
<accession>A0A836H1N3</accession>
<feature type="compositionally biased region" description="Low complexity" evidence="2">
    <location>
        <begin position="265"/>
        <end position="280"/>
    </location>
</feature>
<feature type="compositionally biased region" description="Basic and acidic residues" evidence="2">
    <location>
        <begin position="2365"/>
        <end position="2376"/>
    </location>
</feature>
<feature type="compositionally biased region" description="Polar residues" evidence="2">
    <location>
        <begin position="1955"/>
        <end position="1964"/>
    </location>
</feature>
<proteinExistence type="predicted"/>
<feature type="compositionally biased region" description="Acidic residues" evidence="2">
    <location>
        <begin position="295"/>
        <end position="311"/>
    </location>
</feature>
<dbReference type="KEGG" id="lenr:94174479"/>
<dbReference type="GeneID" id="94174479"/>
<feature type="coiled-coil region" evidence="1">
    <location>
        <begin position="636"/>
        <end position="670"/>
    </location>
</feature>
<feature type="compositionally biased region" description="Low complexity" evidence="2">
    <location>
        <begin position="1306"/>
        <end position="1341"/>
    </location>
</feature>
<feature type="compositionally biased region" description="Polar residues" evidence="2">
    <location>
        <begin position="1997"/>
        <end position="2013"/>
    </location>
</feature>
<evidence type="ECO:0000256" key="2">
    <source>
        <dbReference type="SAM" id="MobiDB-lite"/>
    </source>
</evidence>